<evidence type="ECO:0000313" key="3">
    <source>
        <dbReference type="Proteomes" id="UP001054837"/>
    </source>
</evidence>
<protein>
    <submittedName>
        <fullName evidence="2">Uncharacterized protein</fullName>
    </submittedName>
</protein>
<accession>A0AAV4QLW0</accession>
<gene>
    <name evidence="2" type="ORF">CDAR_234121</name>
</gene>
<dbReference type="EMBL" id="BPLQ01004579">
    <property type="protein sequence ID" value="GIY09050.1"/>
    <property type="molecule type" value="Genomic_DNA"/>
</dbReference>
<evidence type="ECO:0000313" key="2">
    <source>
        <dbReference type="EMBL" id="GIY09050.1"/>
    </source>
</evidence>
<keyword evidence="3" id="KW-1185">Reference proteome</keyword>
<dbReference type="AlphaFoldDB" id="A0AAV4QLW0"/>
<evidence type="ECO:0000256" key="1">
    <source>
        <dbReference type="SAM" id="MobiDB-lite"/>
    </source>
</evidence>
<reference evidence="2 3" key="1">
    <citation type="submission" date="2021-06" db="EMBL/GenBank/DDBJ databases">
        <title>Caerostris darwini draft genome.</title>
        <authorList>
            <person name="Kono N."/>
            <person name="Arakawa K."/>
        </authorList>
    </citation>
    <scope>NUCLEOTIDE SEQUENCE [LARGE SCALE GENOMIC DNA]</scope>
</reference>
<comment type="caution">
    <text evidence="2">The sequence shown here is derived from an EMBL/GenBank/DDBJ whole genome shotgun (WGS) entry which is preliminary data.</text>
</comment>
<proteinExistence type="predicted"/>
<feature type="region of interest" description="Disordered" evidence="1">
    <location>
        <begin position="51"/>
        <end position="73"/>
    </location>
</feature>
<sequence>MLVLGSQVTVFFFKASMGTSIAASRRQTKSESVSPDADIARTEADIRLGETPGVREIGQMSPRVPSPLESYGP</sequence>
<dbReference type="Proteomes" id="UP001054837">
    <property type="component" value="Unassembled WGS sequence"/>
</dbReference>
<name>A0AAV4QLW0_9ARAC</name>
<organism evidence="2 3">
    <name type="scientific">Caerostris darwini</name>
    <dbReference type="NCBI Taxonomy" id="1538125"/>
    <lineage>
        <taxon>Eukaryota</taxon>
        <taxon>Metazoa</taxon>
        <taxon>Ecdysozoa</taxon>
        <taxon>Arthropoda</taxon>
        <taxon>Chelicerata</taxon>
        <taxon>Arachnida</taxon>
        <taxon>Araneae</taxon>
        <taxon>Araneomorphae</taxon>
        <taxon>Entelegynae</taxon>
        <taxon>Araneoidea</taxon>
        <taxon>Araneidae</taxon>
        <taxon>Caerostris</taxon>
    </lineage>
</organism>